<name>A0A7R9J450_TIMCA</name>
<protein>
    <submittedName>
        <fullName evidence="1">(California timema) hypothetical protein</fullName>
    </submittedName>
</protein>
<evidence type="ECO:0000313" key="1">
    <source>
        <dbReference type="EMBL" id="CAD7572360.1"/>
    </source>
</evidence>
<gene>
    <name evidence="1" type="ORF">TCMB3V08_LOCUS5013</name>
</gene>
<organism evidence="1">
    <name type="scientific">Timema californicum</name>
    <name type="common">California timema</name>
    <name type="synonym">Walking stick</name>
    <dbReference type="NCBI Taxonomy" id="61474"/>
    <lineage>
        <taxon>Eukaryota</taxon>
        <taxon>Metazoa</taxon>
        <taxon>Ecdysozoa</taxon>
        <taxon>Arthropoda</taxon>
        <taxon>Hexapoda</taxon>
        <taxon>Insecta</taxon>
        <taxon>Pterygota</taxon>
        <taxon>Neoptera</taxon>
        <taxon>Polyneoptera</taxon>
        <taxon>Phasmatodea</taxon>
        <taxon>Timematodea</taxon>
        <taxon>Timematoidea</taxon>
        <taxon>Timematidae</taxon>
        <taxon>Timema</taxon>
    </lineage>
</organism>
<accession>A0A7R9J450</accession>
<dbReference type="AlphaFoldDB" id="A0A7R9J450"/>
<proteinExistence type="predicted"/>
<reference evidence="1" key="1">
    <citation type="submission" date="2020-11" db="EMBL/GenBank/DDBJ databases">
        <authorList>
            <person name="Tran Van P."/>
        </authorList>
    </citation>
    <scope>NUCLEOTIDE SEQUENCE</scope>
</reference>
<dbReference type="EMBL" id="OE180983">
    <property type="protein sequence ID" value="CAD7572360.1"/>
    <property type="molecule type" value="Genomic_DNA"/>
</dbReference>
<sequence length="107" mass="12130">MAGEVVVDALPYIDQGYDEPGVREATIRLFGRRCAVSGRCCQHGAHFNLARHFAIHGKAIIDKWNNILDRQVKYLKKPEDEKGTGFEAKSIKKYIYNDQLGFHAGEH</sequence>